<feature type="domain" description="Zn(2)-C6 fungal-type" evidence="4">
    <location>
        <begin position="30"/>
        <end position="58"/>
    </location>
</feature>
<evidence type="ECO:0000259" key="4">
    <source>
        <dbReference type="PROSITE" id="PS50048"/>
    </source>
</evidence>
<dbReference type="Pfam" id="PF00172">
    <property type="entry name" value="Zn_clus"/>
    <property type="match status" value="1"/>
</dbReference>
<sequence length="746" mass="83152">MSQVASRKGSDQSAENSKASSKTKTRSRNGCPLCKAKRLKCDETKPECRMCLKNGRKCPGYNQSFRWSTKHEKSLSDKAKGPPNMKDLVTETSKTITQDLNAGHETLETEPIIVDSLDSLENLEELEHPVLTCQPPGDDVIGGPFGPTDPPGPFSPIFDNLVWPGYGYGLEDLPHDFWEGDMLACTSVMDSFINNDRTFADQPLALTPPPSAEDRIPFNLWDSGVSFCPPARVVYPQIPRQIHDRSSLLVEEWFRHVCSMWSSFDSEVNLNRKLASETWSSSEAVMNCLQSMSATCLAPQLPYMKQVAVSYLKNAIKAIQRDLKTQGPSVGKFPSDLLLALCCVGTAACWIDTKELGSQFLRETKALLKRINRESDTLSIQDRHTLSFFNNNLIYWNMLVAVVSDEIDDLGIPKVKEPLNGEMTGPVMPHPWTGISATTQRLFAQAIRLCRRFRRNLRRETISTLKSLQTAMRDIKEAQEIEEEILGLETYQLHDVTDTGDRMTPRTHFVHVNEGYRLASLLQLYQTFPDLVARRLPEDTTEAAGHVPWDRWIVPLSLRLVNTLKKVPPNSGTRCITPLLYLSASTGLRFDAETIAQQQKQLQQTAQVQLPPEVSLGDTAVPDGNGGGVPGVVVDGTTIPNGNANSNSNNNNKGGGGDNIAFTMNMDDQEDEEMSITRLSVEVSYARRFIMERLSAYEHNLPPAPVTVAKELVKAIWAGYDSEKPGSNYTHWIDVMEDSNLRTIFG</sequence>
<evidence type="ECO:0000256" key="3">
    <source>
        <dbReference type="SAM" id="MobiDB-lite"/>
    </source>
</evidence>
<comment type="subcellular location">
    <subcellularLocation>
        <location evidence="1">Nucleus</location>
    </subcellularLocation>
</comment>
<evidence type="ECO:0000256" key="2">
    <source>
        <dbReference type="ARBA" id="ARBA00023242"/>
    </source>
</evidence>
<reference evidence="5 6" key="1">
    <citation type="journal article" date="2024" name="IMA Fungus">
        <title>Apiospora arundinis, a panoply of carbohydrate-active enzymes and secondary metabolites.</title>
        <authorList>
            <person name="Sorensen T."/>
            <person name="Petersen C."/>
            <person name="Muurmann A.T."/>
            <person name="Christiansen J.V."/>
            <person name="Brundto M.L."/>
            <person name="Overgaard C.K."/>
            <person name="Boysen A.T."/>
            <person name="Wollenberg R.D."/>
            <person name="Larsen T.O."/>
            <person name="Sorensen J.L."/>
            <person name="Nielsen K.L."/>
            <person name="Sondergaard T.E."/>
        </authorList>
    </citation>
    <scope>NUCLEOTIDE SEQUENCE [LARGE SCALE GENOMIC DNA]</scope>
    <source>
        <strain evidence="5 6">AAU 773</strain>
    </source>
</reference>
<comment type="caution">
    <text evidence="5">The sequence shown here is derived from an EMBL/GenBank/DDBJ whole genome shotgun (WGS) entry which is preliminary data.</text>
</comment>
<evidence type="ECO:0000256" key="1">
    <source>
        <dbReference type="ARBA" id="ARBA00004123"/>
    </source>
</evidence>
<organism evidence="5 6">
    <name type="scientific">Apiospora arundinis</name>
    <dbReference type="NCBI Taxonomy" id="335852"/>
    <lineage>
        <taxon>Eukaryota</taxon>
        <taxon>Fungi</taxon>
        <taxon>Dikarya</taxon>
        <taxon>Ascomycota</taxon>
        <taxon>Pezizomycotina</taxon>
        <taxon>Sordariomycetes</taxon>
        <taxon>Xylariomycetidae</taxon>
        <taxon>Amphisphaeriales</taxon>
        <taxon>Apiosporaceae</taxon>
        <taxon>Apiospora</taxon>
    </lineage>
</organism>
<dbReference type="InterPro" id="IPR001138">
    <property type="entry name" value="Zn2Cys6_DnaBD"/>
</dbReference>
<feature type="region of interest" description="Disordered" evidence="3">
    <location>
        <begin position="635"/>
        <end position="656"/>
    </location>
</feature>
<dbReference type="InterPro" id="IPR021858">
    <property type="entry name" value="Fun_TF"/>
</dbReference>
<dbReference type="InterPro" id="IPR036864">
    <property type="entry name" value="Zn2-C6_fun-type_DNA-bd_sf"/>
</dbReference>
<dbReference type="Gene3D" id="4.10.240.10">
    <property type="entry name" value="Zn(2)-C6 fungal-type DNA-binding domain"/>
    <property type="match status" value="1"/>
</dbReference>
<keyword evidence="2" id="KW-0539">Nucleus</keyword>
<protein>
    <submittedName>
        <fullName evidence="5">Fungal-specific transcription factor domain-containing protein</fullName>
    </submittedName>
</protein>
<dbReference type="CDD" id="cd00067">
    <property type="entry name" value="GAL4"/>
    <property type="match status" value="1"/>
</dbReference>
<feature type="compositionally biased region" description="Polar residues" evidence="3">
    <location>
        <begin position="1"/>
        <end position="16"/>
    </location>
</feature>
<evidence type="ECO:0000313" key="5">
    <source>
        <dbReference type="EMBL" id="KAK8867830.1"/>
    </source>
</evidence>
<proteinExistence type="predicted"/>
<name>A0ABR2ISL2_9PEZI</name>
<dbReference type="Proteomes" id="UP001390339">
    <property type="component" value="Unassembled WGS sequence"/>
</dbReference>
<dbReference type="PANTHER" id="PTHR37534">
    <property type="entry name" value="TRANSCRIPTIONAL ACTIVATOR PROTEIN UGA3"/>
    <property type="match status" value="1"/>
</dbReference>
<accession>A0ABR2ISL2</accession>
<evidence type="ECO:0000313" key="6">
    <source>
        <dbReference type="Proteomes" id="UP001390339"/>
    </source>
</evidence>
<dbReference type="SUPFAM" id="SSF57701">
    <property type="entry name" value="Zn2/Cys6 DNA-binding domain"/>
    <property type="match status" value="1"/>
</dbReference>
<dbReference type="SMART" id="SM00066">
    <property type="entry name" value="GAL4"/>
    <property type="match status" value="1"/>
</dbReference>
<dbReference type="PROSITE" id="PS50048">
    <property type="entry name" value="ZN2_CY6_FUNGAL_2"/>
    <property type="match status" value="1"/>
</dbReference>
<gene>
    <name evidence="5" type="ORF">PGQ11_006408</name>
</gene>
<dbReference type="EMBL" id="JAPCWZ010000004">
    <property type="protein sequence ID" value="KAK8867830.1"/>
    <property type="molecule type" value="Genomic_DNA"/>
</dbReference>
<feature type="region of interest" description="Disordered" evidence="3">
    <location>
        <begin position="1"/>
        <end position="30"/>
    </location>
</feature>
<keyword evidence="6" id="KW-1185">Reference proteome</keyword>
<dbReference type="PANTHER" id="PTHR37534:SF11">
    <property type="entry name" value="ZN(II)2CYS6 TRANSCRIPTION FACTOR (EUROFUNG)"/>
    <property type="match status" value="1"/>
</dbReference>
<dbReference type="PROSITE" id="PS00463">
    <property type="entry name" value="ZN2_CY6_FUNGAL_1"/>
    <property type="match status" value="1"/>
</dbReference>
<feature type="compositionally biased region" description="Low complexity" evidence="3">
    <location>
        <begin position="635"/>
        <end position="652"/>
    </location>
</feature>
<dbReference type="Pfam" id="PF11951">
    <property type="entry name" value="Fungal_trans_2"/>
    <property type="match status" value="1"/>
</dbReference>